<evidence type="ECO:0000256" key="1">
    <source>
        <dbReference type="ARBA" id="ARBA00004370"/>
    </source>
</evidence>
<dbReference type="PROSITE" id="PS51892">
    <property type="entry name" value="SUBTILASE"/>
    <property type="match status" value="1"/>
</dbReference>
<evidence type="ECO:0000256" key="14">
    <source>
        <dbReference type="PROSITE-ProRule" id="PRU01240"/>
    </source>
</evidence>
<evidence type="ECO:0000256" key="12">
    <source>
        <dbReference type="ARBA" id="ARBA00023180"/>
    </source>
</evidence>
<keyword evidence="12" id="KW-0325">Glycoprotein</keyword>
<gene>
    <name evidence="19" type="ORF">CSOL1703_00000149</name>
</gene>
<dbReference type="GO" id="GO:0000139">
    <property type="term" value="C:Golgi membrane"/>
    <property type="evidence" value="ECO:0007669"/>
    <property type="project" value="TreeGrafter"/>
</dbReference>
<dbReference type="FunFam" id="2.60.120.260:FF:000026">
    <property type="entry name" value="proprotein convertase subtilisin/kexin type 7"/>
    <property type="match status" value="1"/>
</dbReference>
<reference evidence="19 20" key="2">
    <citation type="submission" date="2021-10" db="EMBL/GenBank/DDBJ databases">
        <authorList>
            <person name="Piombo E."/>
        </authorList>
    </citation>
    <scope>NUCLEOTIDE SEQUENCE [LARGE SCALE GENOMIC DNA]</scope>
</reference>
<keyword evidence="10 16" id="KW-0472">Membrane</keyword>
<dbReference type="GO" id="GO:0007323">
    <property type="term" value="P:peptide pheromone maturation"/>
    <property type="evidence" value="ECO:0007669"/>
    <property type="project" value="UniProtKB-ARBA"/>
</dbReference>
<feature type="compositionally biased region" description="Acidic residues" evidence="15">
    <location>
        <begin position="753"/>
        <end position="763"/>
    </location>
</feature>
<sequence length="803" mass="88889">MRFSSILALAGFTALSQAAIERRDYDSNDFYVLQLRGVNPEVVATRLGLEHRGTLGSLDDHHIFRAPLSEDDVVGDHLKKRKLTKRSQGGIDDVLDNILYAEKQKRREGHLQKRVIPRREGPFDTRGGALQENEEAIKKQDSVIHDLHISDPIFRNQWHLLNTIQPGHDINVTPVWKQGVTGHNVTVAVIDDGLDMDSRDLKDNYFAKGSWDFNRHQPHPRPQGTRDKHGTRCAGEISAGRNDVCGLGVAYEARIAGLQMLSGPLTNADEAEAVMYENQENEIYSCSWGPSDDGKTMEAPSILIKRAMVKSIQDGRDKKGSIYVFASGNGAGHGDNCNFDGYTNSIYSITVGAVDREGHHPYYSELCSATLIVAYSSGAGAHIHTTDVGEDQCTNHHGGTSAAAPLAAGVFALVLQTRPDLTWRDMQYLALNAAQPIHPIDNEQYEVQTTAIGKKFSHTFAYGKLDAEKIVALAKDWKLVKPQAWFYSPWQHVKQDLPQGDEGLVVSFEVTKDMLKNANFERVEHVTVTMNVEHTRRGDLSVDLISPHGVVSHIAVTRERDEARAGYKDWTFMSVAHWGESGVGKWTLILRDSIVNDDTGHFVDWHLKLWGEAIDGKKQKLLPLPEATDDDDHDKVVETAKVSTATGLPPATATEHKTVPTDHIQRPTKPGSDNTKPTSTTTSTPESATTSPSSWISWLPNFGASKTAQIWIYGAIGLILVFCCGLGAYFVARRRRLQSDSRNNYEFEMLNDEEADGLTEEDAEKAAAAKKARRTRGGELYDADDDESHNEKPKTPKPAQPAP</sequence>
<feature type="active site" description="Charge relay system" evidence="13 14">
    <location>
        <position position="401"/>
    </location>
</feature>
<keyword evidence="9 16" id="KW-1133">Transmembrane helix</keyword>
<dbReference type="Pfam" id="PF01483">
    <property type="entry name" value="P_proprotein"/>
    <property type="match status" value="1"/>
</dbReference>
<evidence type="ECO:0000256" key="16">
    <source>
        <dbReference type="SAM" id="Phobius"/>
    </source>
</evidence>
<comment type="similarity">
    <text evidence="2">Belongs to the peptidase S8 family. Furin subfamily.</text>
</comment>
<evidence type="ECO:0000256" key="9">
    <source>
        <dbReference type="ARBA" id="ARBA00022989"/>
    </source>
</evidence>
<feature type="active site" description="Charge relay system" evidence="13 14">
    <location>
        <position position="229"/>
    </location>
</feature>
<keyword evidence="8" id="KW-0106">Calcium</keyword>
<dbReference type="InterPro" id="IPR023827">
    <property type="entry name" value="Peptidase_S8_Asp-AS"/>
</dbReference>
<feature type="transmembrane region" description="Helical" evidence="16">
    <location>
        <begin position="710"/>
        <end position="732"/>
    </location>
</feature>
<dbReference type="PROSITE" id="PS00137">
    <property type="entry name" value="SUBTILASE_HIS"/>
    <property type="match status" value="1"/>
</dbReference>
<dbReference type="EMBL" id="CABFOC020000035">
    <property type="protein sequence ID" value="CAH0048206.1"/>
    <property type="molecule type" value="Genomic_DNA"/>
</dbReference>
<feature type="region of interest" description="Disordered" evidence="15">
    <location>
        <begin position="212"/>
        <end position="232"/>
    </location>
</feature>
<evidence type="ECO:0000256" key="17">
    <source>
        <dbReference type="SAM" id="SignalP"/>
    </source>
</evidence>
<protein>
    <recommendedName>
        <fullName evidence="18">P/Homo B domain-containing protein</fullName>
    </recommendedName>
</protein>
<feature type="signal peptide" evidence="17">
    <location>
        <begin position="1"/>
        <end position="18"/>
    </location>
</feature>
<evidence type="ECO:0000256" key="10">
    <source>
        <dbReference type="ARBA" id="ARBA00023136"/>
    </source>
</evidence>
<dbReference type="InterPro" id="IPR000209">
    <property type="entry name" value="Peptidase_S8/S53_dom"/>
</dbReference>
<dbReference type="InterPro" id="IPR002884">
    <property type="entry name" value="P_dom"/>
</dbReference>
<dbReference type="InterPro" id="IPR022398">
    <property type="entry name" value="Peptidase_S8_His-AS"/>
</dbReference>
<name>A0A9N9Z352_9HYPO</name>
<evidence type="ECO:0000259" key="18">
    <source>
        <dbReference type="PROSITE" id="PS51829"/>
    </source>
</evidence>
<dbReference type="Gene3D" id="2.60.120.260">
    <property type="entry name" value="Galactose-binding domain-like"/>
    <property type="match status" value="1"/>
</dbReference>
<reference evidence="20" key="1">
    <citation type="submission" date="2019-06" db="EMBL/GenBank/DDBJ databases">
        <authorList>
            <person name="Broberg M."/>
        </authorList>
    </citation>
    <scope>NUCLEOTIDE SEQUENCE [LARGE SCALE GENOMIC DNA]</scope>
</reference>
<dbReference type="InterPro" id="IPR034182">
    <property type="entry name" value="Kexin/furin"/>
</dbReference>
<dbReference type="PROSITE" id="PS51829">
    <property type="entry name" value="P_HOMO_B"/>
    <property type="match status" value="1"/>
</dbReference>
<evidence type="ECO:0000256" key="8">
    <source>
        <dbReference type="ARBA" id="ARBA00022837"/>
    </source>
</evidence>
<evidence type="ECO:0000256" key="13">
    <source>
        <dbReference type="PIRSR" id="PIRSR615500-1"/>
    </source>
</evidence>
<dbReference type="PROSITE" id="PS00138">
    <property type="entry name" value="SUBTILASE_SER"/>
    <property type="match status" value="1"/>
</dbReference>
<dbReference type="PANTHER" id="PTHR42884">
    <property type="entry name" value="PROPROTEIN CONVERTASE SUBTILISIN/KEXIN-RELATED"/>
    <property type="match status" value="1"/>
</dbReference>
<evidence type="ECO:0000256" key="15">
    <source>
        <dbReference type="SAM" id="MobiDB-lite"/>
    </source>
</evidence>
<evidence type="ECO:0000313" key="20">
    <source>
        <dbReference type="Proteomes" id="UP000775872"/>
    </source>
</evidence>
<evidence type="ECO:0000256" key="3">
    <source>
        <dbReference type="ARBA" id="ARBA00022670"/>
    </source>
</evidence>
<dbReference type="Gene3D" id="3.40.50.200">
    <property type="entry name" value="Peptidase S8/S53 domain"/>
    <property type="match status" value="1"/>
</dbReference>
<feature type="compositionally biased region" description="Low complexity" evidence="15">
    <location>
        <begin position="675"/>
        <end position="694"/>
    </location>
</feature>
<dbReference type="CDD" id="cd04059">
    <property type="entry name" value="Peptidases_S8_Protein_convertases_Kexins_Furin-like"/>
    <property type="match status" value="1"/>
</dbReference>
<feature type="active site" description="Charge relay system" evidence="13 14">
    <location>
        <position position="191"/>
    </location>
</feature>
<dbReference type="SUPFAM" id="SSF49785">
    <property type="entry name" value="Galactose-binding domain-like"/>
    <property type="match status" value="1"/>
</dbReference>
<keyword evidence="3 14" id="KW-0645">Protease</keyword>
<keyword evidence="11" id="KW-0865">Zymogen</keyword>
<dbReference type="PROSITE" id="PS00136">
    <property type="entry name" value="SUBTILASE_ASP"/>
    <property type="match status" value="1"/>
</dbReference>
<dbReference type="SUPFAM" id="SSF52743">
    <property type="entry name" value="Subtilisin-like"/>
    <property type="match status" value="1"/>
</dbReference>
<dbReference type="InterPro" id="IPR015500">
    <property type="entry name" value="Peptidase_S8_subtilisin-rel"/>
</dbReference>
<feature type="region of interest" description="Disordered" evidence="15">
    <location>
        <begin position="753"/>
        <end position="803"/>
    </location>
</feature>
<feature type="chain" id="PRO_5040435653" description="P/Homo B domain-containing protein" evidence="17">
    <location>
        <begin position="19"/>
        <end position="803"/>
    </location>
</feature>
<feature type="compositionally biased region" description="Basic and acidic residues" evidence="15">
    <location>
        <begin position="654"/>
        <end position="665"/>
    </location>
</feature>
<comment type="caution">
    <text evidence="19">The sequence shown here is derived from an EMBL/GenBank/DDBJ whole genome shotgun (WGS) entry which is preliminary data.</text>
</comment>
<keyword evidence="7 14" id="KW-0720">Serine protease</keyword>
<accession>A0A9N9Z352</accession>
<dbReference type="InterPro" id="IPR008979">
    <property type="entry name" value="Galactose-bd-like_sf"/>
</dbReference>
<dbReference type="PRINTS" id="PR00723">
    <property type="entry name" value="SUBTILISIN"/>
</dbReference>
<dbReference type="Proteomes" id="UP000775872">
    <property type="component" value="Unassembled WGS sequence"/>
</dbReference>
<feature type="region of interest" description="Disordered" evidence="15">
    <location>
        <begin position="642"/>
        <end position="695"/>
    </location>
</feature>
<keyword evidence="4 16" id="KW-0812">Transmembrane</keyword>
<keyword evidence="20" id="KW-1185">Reference proteome</keyword>
<evidence type="ECO:0000256" key="5">
    <source>
        <dbReference type="ARBA" id="ARBA00022729"/>
    </source>
</evidence>
<dbReference type="InterPro" id="IPR036852">
    <property type="entry name" value="Peptidase_S8/S53_dom_sf"/>
</dbReference>
<dbReference type="PANTHER" id="PTHR42884:SF14">
    <property type="entry name" value="NEUROENDOCRINE CONVERTASE 1"/>
    <property type="match status" value="1"/>
</dbReference>
<dbReference type="OrthoDB" id="300641at2759"/>
<dbReference type="Pfam" id="PF00082">
    <property type="entry name" value="Peptidase_S8"/>
    <property type="match status" value="1"/>
</dbReference>
<dbReference type="InterPro" id="IPR023828">
    <property type="entry name" value="Peptidase_S8_Ser-AS"/>
</dbReference>
<comment type="subcellular location">
    <subcellularLocation>
        <location evidence="1">Membrane</location>
    </subcellularLocation>
</comment>
<evidence type="ECO:0000256" key="2">
    <source>
        <dbReference type="ARBA" id="ARBA00005325"/>
    </source>
</evidence>
<dbReference type="GO" id="GO:0005802">
    <property type="term" value="C:trans-Golgi network"/>
    <property type="evidence" value="ECO:0007669"/>
    <property type="project" value="TreeGrafter"/>
</dbReference>
<evidence type="ECO:0000313" key="19">
    <source>
        <dbReference type="EMBL" id="CAH0048206.1"/>
    </source>
</evidence>
<feature type="domain" description="P/Homo B" evidence="18">
    <location>
        <begin position="480"/>
        <end position="615"/>
    </location>
</feature>
<keyword evidence="5 17" id="KW-0732">Signal</keyword>
<dbReference type="AlphaFoldDB" id="A0A9N9Z352"/>
<evidence type="ECO:0000256" key="11">
    <source>
        <dbReference type="ARBA" id="ARBA00023145"/>
    </source>
</evidence>
<dbReference type="GO" id="GO:0016485">
    <property type="term" value="P:protein processing"/>
    <property type="evidence" value="ECO:0007669"/>
    <property type="project" value="TreeGrafter"/>
</dbReference>
<keyword evidence="6 14" id="KW-0378">Hydrolase</keyword>
<evidence type="ECO:0000256" key="4">
    <source>
        <dbReference type="ARBA" id="ARBA00022692"/>
    </source>
</evidence>
<evidence type="ECO:0000256" key="7">
    <source>
        <dbReference type="ARBA" id="ARBA00022825"/>
    </source>
</evidence>
<dbReference type="FunFam" id="3.40.50.200:FF:000005">
    <property type="entry name" value="Proprotein convertase subtilisin/kexin type 7"/>
    <property type="match status" value="1"/>
</dbReference>
<proteinExistence type="inferred from homology"/>
<organism evidence="19 20">
    <name type="scientific">Clonostachys solani</name>
    <dbReference type="NCBI Taxonomy" id="160281"/>
    <lineage>
        <taxon>Eukaryota</taxon>
        <taxon>Fungi</taxon>
        <taxon>Dikarya</taxon>
        <taxon>Ascomycota</taxon>
        <taxon>Pezizomycotina</taxon>
        <taxon>Sordariomycetes</taxon>
        <taxon>Hypocreomycetidae</taxon>
        <taxon>Hypocreales</taxon>
        <taxon>Bionectriaceae</taxon>
        <taxon>Clonostachys</taxon>
    </lineage>
</organism>
<dbReference type="GO" id="GO:0004252">
    <property type="term" value="F:serine-type endopeptidase activity"/>
    <property type="evidence" value="ECO:0007669"/>
    <property type="project" value="UniProtKB-UniRule"/>
</dbReference>
<evidence type="ECO:0000256" key="6">
    <source>
        <dbReference type="ARBA" id="ARBA00022801"/>
    </source>
</evidence>